<comment type="similarity">
    <text evidence="3">Belongs to the dynein light chain family.</text>
</comment>
<comment type="caution">
    <text evidence="13">The sequence shown here is derived from an EMBL/GenBank/DDBJ whole genome shotgun (WGS) entry which is preliminary data.</text>
</comment>
<accession>A0A364LE84</accession>
<evidence type="ECO:0000256" key="5">
    <source>
        <dbReference type="ARBA" id="ARBA00022448"/>
    </source>
</evidence>
<gene>
    <name evidence="13" type="ORF">BHQ10_010138</name>
</gene>
<dbReference type="CDD" id="cd21452">
    <property type="entry name" value="DLC-like_DYNLL1_DYNLL2"/>
    <property type="match status" value="1"/>
</dbReference>
<dbReference type="GO" id="GO:0005634">
    <property type="term" value="C:nucleus"/>
    <property type="evidence" value="ECO:0007669"/>
    <property type="project" value="UniProtKB-SubCell"/>
</dbReference>
<reference evidence="13 14" key="1">
    <citation type="journal article" date="2017" name="Biotechnol. Biofuels">
        <title>Differential beta-glucosidase expression as a function of carbon source availability in Talaromyces amestolkiae: a genomic and proteomic approach.</title>
        <authorList>
            <person name="de Eugenio L.I."/>
            <person name="Mendez-Liter J.A."/>
            <person name="Nieto-Dominguez M."/>
            <person name="Alonso L."/>
            <person name="Gil-Munoz J."/>
            <person name="Barriuso J."/>
            <person name="Prieto A."/>
            <person name="Martinez M.J."/>
        </authorList>
    </citation>
    <scope>NUCLEOTIDE SEQUENCE [LARGE SCALE GENOMIC DNA]</scope>
    <source>
        <strain evidence="13 14">CIB</strain>
    </source>
</reference>
<dbReference type="RefSeq" id="XP_040738640.1">
    <property type="nucleotide sequence ID" value="XM_040872735.1"/>
</dbReference>
<dbReference type="GO" id="GO:0007017">
    <property type="term" value="P:microtubule-based process"/>
    <property type="evidence" value="ECO:0007669"/>
    <property type="project" value="InterPro"/>
</dbReference>
<evidence type="ECO:0000256" key="7">
    <source>
        <dbReference type="ARBA" id="ARBA00022701"/>
    </source>
</evidence>
<dbReference type="Gene3D" id="3.30.740.10">
    <property type="entry name" value="Protein Inhibitor Of Neuronal Nitric Oxide Synthase"/>
    <property type="match status" value="1"/>
</dbReference>
<dbReference type="GO" id="GO:0015031">
    <property type="term" value="P:protein transport"/>
    <property type="evidence" value="ECO:0007669"/>
    <property type="project" value="UniProtKB-KW"/>
</dbReference>
<dbReference type="PANTHER" id="PTHR11886:SF35">
    <property type="entry name" value="DYNEIN LIGHT CHAIN"/>
    <property type="match status" value="1"/>
</dbReference>
<evidence type="ECO:0000313" key="14">
    <source>
        <dbReference type="Proteomes" id="UP000249363"/>
    </source>
</evidence>
<dbReference type="AlphaFoldDB" id="A0A364LE84"/>
<dbReference type="GeneID" id="63799352"/>
<dbReference type="GO" id="GO:0051028">
    <property type="term" value="P:mRNA transport"/>
    <property type="evidence" value="ECO:0007669"/>
    <property type="project" value="UniProtKB-KW"/>
</dbReference>
<proteinExistence type="inferred from homology"/>
<protein>
    <recommendedName>
        <fullName evidence="4">Dynein light chain 1, cytoplasmic</fullName>
    </recommendedName>
</protein>
<organism evidence="13 14">
    <name type="scientific">Talaromyces amestolkiae</name>
    <dbReference type="NCBI Taxonomy" id="1196081"/>
    <lineage>
        <taxon>Eukaryota</taxon>
        <taxon>Fungi</taxon>
        <taxon>Dikarya</taxon>
        <taxon>Ascomycota</taxon>
        <taxon>Pezizomycotina</taxon>
        <taxon>Eurotiomycetes</taxon>
        <taxon>Eurotiomycetidae</taxon>
        <taxon>Eurotiales</taxon>
        <taxon>Trichocomaceae</taxon>
        <taxon>Talaromyces</taxon>
        <taxon>Talaromyces sect. Talaromyces</taxon>
    </lineage>
</organism>
<dbReference type="EMBL" id="MIKG01000029">
    <property type="protein sequence ID" value="RAO74126.1"/>
    <property type="molecule type" value="Genomic_DNA"/>
</dbReference>
<evidence type="ECO:0000256" key="6">
    <source>
        <dbReference type="ARBA" id="ARBA00022490"/>
    </source>
</evidence>
<keyword evidence="14" id="KW-1185">Reference proteome</keyword>
<dbReference type="OrthoDB" id="10033309at2759"/>
<keyword evidence="9" id="KW-0653">Protein transport</keyword>
<evidence type="ECO:0000256" key="2">
    <source>
        <dbReference type="ARBA" id="ARBA00004245"/>
    </source>
</evidence>
<evidence type="ECO:0000256" key="10">
    <source>
        <dbReference type="ARBA" id="ARBA00023017"/>
    </source>
</evidence>
<dbReference type="GO" id="GO:0005868">
    <property type="term" value="C:cytoplasmic dynein complex"/>
    <property type="evidence" value="ECO:0007669"/>
    <property type="project" value="TreeGrafter"/>
</dbReference>
<dbReference type="Pfam" id="PF01221">
    <property type="entry name" value="Dynein_light"/>
    <property type="match status" value="1"/>
</dbReference>
<keyword evidence="11" id="KW-0206">Cytoskeleton</keyword>
<evidence type="ECO:0000256" key="12">
    <source>
        <dbReference type="ARBA" id="ARBA00023242"/>
    </source>
</evidence>
<comment type="subcellular location">
    <subcellularLocation>
        <location evidence="2">Cytoplasm</location>
        <location evidence="2">Cytoskeleton</location>
    </subcellularLocation>
    <subcellularLocation>
        <location evidence="1">Nucleus</location>
    </subcellularLocation>
</comment>
<dbReference type="SMART" id="SM01375">
    <property type="entry name" value="Dynein_light"/>
    <property type="match status" value="1"/>
</dbReference>
<dbReference type="InterPro" id="IPR037177">
    <property type="entry name" value="DLC_sf"/>
</dbReference>
<evidence type="ECO:0000256" key="11">
    <source>
        <dbReference type="ARBA" id="ARBA00023212"/>
    </source>
</evidence>
<dbReference type="SUPFAM" id="SSF54648">
    <property type="entry name" value="DLC"/>
    <property type="match status" value="1"/>
</dbReference>
<evidence type="ECO:0000256" key="4">
    <source>
        <dbReference type="ARBA" id="ARBA00015062"/>
    </source>
</evidence>
<keyword evidence="8" id="KW-0509">mRNA transport</keyword>
<dbReference type="InterPro" id="IPR001372">
    <property type="entry name" value="Dynein_light_chain_typ-1/2"/>
</dbReference>
<keyword evidence="7" id="KW-0493">Microtubule</keyword>
<sequence>MATEKPDKLAVHVRSVDMTEDMQQEAIEVATEAMEKFHMEKDIAQHIKKEFDSRKGATWHCIVGRNFGSFVTHDIQSRLDGYENVRAQCGNAYCRSWDAHCETRWPFFTICFIGIAKWKYLPNIMSTIAKAVYNLPLSWSNTVVGYLTSFPPDSDALHLVPFEFDEIRLSRWEASFRAIASYQQRKEQEKGQFPIRIFFGANDHWVDNELRDAFIYQYCDASGPLAFGKEALDLKARIDPSRDGDEGSVVIPHDFSIGHSEHVVPYVAEYVQEIIGNKI</sequence>
<keyword evidence="6" id="KW-0963">Cytoplasm</keyword>
<dbReference type="PANTHER" id="PTHR11886">
    <property type="entry name" value="DYNEIN LIGHT CHAIN"/>
    <property type="match status" value="1"/>
</dbReference>
<dbReference type="FunFam" id="3.30.740.10:FF:000005">
    <property type="entry name" value="Dynein light chain"/>
    <property type="match status" value="1"/>
</dbReference>
<keyword evidence="5" id="KW-0813">Transport</keyword>
<evidence type="ECO:0000256" key="3">
    <source>
        <dbReference type="ARBA" id="ARBA00010156"/>
    </source>
</evidence>
<evidence type="ECO:0000256" key="1">
    <source>
        <dbReference type="ARBA" id="ARBA00004123"/>
    </source>
</evidence>
<dbReference type="STRING" id="1196081.A0A364LE84"/>
<evidence type="ECO:0000313" key="13">
    <source>
        <dbReference type="EMBL" id="RAO74126.1"/>
    </source>
</evidence>
<evidence type="ECO:0000256" key="8">
    <source>
        <dbReference type="ARBA" id="ARBA00022816"/>
    </source>
</evidence>
<name>A0A364LE84_TALAM</name>
<dbReference type="Proteomes" id="UP000249363">
    <property type="component" value="Unassembled WGS sequence"/>
</dbReference>
<keyword evidence="12" id="KW-0539">Nucleus</keyword>
<dbReference type="GO" id="GO:0045505">
    <property type="term" value="F:dynein intermediate chain binding"/>
    <property type="evidence" value="ECO:0007669"/>
    <property type="project" value="TreeGrafter"/>
</dbReference>
<dbReference type="GO" id="GO:0005874">
    <property type="term" value="C:microtubule"/>
    <property type="evidence" value="ECO:0007669"/>
    <property type="project" value="UniProtKB-KW"/>
</dbReference>
<evidence type="ECO:0000256" key="9">
    <source>
        <dbReference type="ARBA" id="ARBA00022927"/>
    </source>
</evidence>
<keyword evidence="10" id="KW-0243">Dynein</keyword>